<dbReference type="STRING" id="159292.SAMN05192546_1182"/>
<dbReference type="InterPro" id="IPR012338">
    <property type="entry name" value="Beta-lactam/transpept-like"/>
</dbReference>
<dbReference type="Pfam" id="PF00144">
    <property type="entry name" value="Beta-lactamase"/>
    <property type="match status" value="1"/>
</dbReference>
<dbReference type="PANTHER" id="PTHR43283:SF7">
    <property type="entry name" value="BETA-LACTAMASE-RELATED DOMAIN-CONTAINING PROTEIN"/>
    <property type="match status" value="1"/>
</dbReference>
<proteinExistence type="predicted"/>
<evidence type="ECO:0000313" key="3">
    <source>
        <dbReference type="Proteomes" id="UP000199230"/>
    </source>
</evidence>
<keyword evidence="3" id="KW-1185">Reference proteome</keyword>
<name>A0A1H3RCX0_9FIRM</name>
<feature type="domain" description="Beta-lactamase-related" evidence="1">
    <location>
        <begin position="61"/>
        <end position="327"/>
    </location>
</feature>
<reference evidence="2 3" key="1">
    <citation type="submission" date="2016-10" db="EMBL/GenBank/DDBJ databases">
        <authorList>
            <person name="de Groot N.N."/>
        </authorList>
    </citation>
    <scope>NUCLEOTIDE SEQUENCE [LARGE SCALE GENOMIC DNA]</scope>
    <source>
        <strain evidence="2 3">APO</strain>
    </source>
</reference>
<evidence type="ECO:0000313" key="2">
    <source>
        <dbReference type="EMBL" id="SDZ23682.1"/>
    </source>
</evidence>
<gene>
    <name evidence="2" type="ORF">SAMN05192546_1182</name>
</gene>
<dbReference type="Proteomes" id="UP000199230">
    <property type="component" value="Unassembled WGS sequence"/>
</dbReference>
<organism evidence="2 3">
    <name type="scientific">Tindallia californiensis</name>
    <dbReference type="NCBI Taxonomy" id="159292"/>
    <lineage>
        <taxon>Bacteria</taxon>
        <taxon>Bacillati</taxon>
        <taxon>Bacillota</taxon>
        <taxon>Clostridia</taxon>
        <taxon>Peptostreptococcales</taxon>
        <taxon>Tindalliaceae</taxon>
        <taxon>Tindallia</taxon>
    </lineage>
</organism>
<dbReference type="Gene3D" id="3.40.710.10">
    <property type="entry name" value="DD-peptidase/beta-lactamase superfamily"/>
    <property type="match status" value="1"/>
</dbReference>
<dbReference type="OrthoDB" id="9773047at2"/>
<dbReference type="EMBL" id="FNPV01000018">
    <property type="protein sequence ID" value="SDZ23682.1"/>
    <property type="molecule type" value="Genomic_DNA"/>
</dbReference>
<dbReference type="SUPFAM" id="SSF56601">
    <property type="entry name" value="beta-lactamase/transpeptidase-like"/>
    <property type="match status" value="1"/>
</dbReference>
<protein>
    <submittedName>
        <fullName evidence="2">CubicO group peptidase, beta-lactamase class C family</fullName>
    </submittedName>
</protein>
<dbReference type="AlphaFoldDB" id="A0A1H3RCX0"/>
<accession>A0A1H3RCX0</accession>
<dbReference type="InterPro" id="IPR001466">
    <property type="entry name" value="Beta-lactam-related"/>
</dbReference>
<sequence>MRYARFIFGALLALLIIILFAREEAPQEVHYESSWMQYKEPEEAGWSSDKLQEAQEYYRELHSTAALFIYDGKVVFAWGDVTKNTRAHSVRKSFLNALYGIYREKGVIDLNQTMGELELLEMTELTSQEKQATIADLLKSSSGVYLEAGEESWAMSRTRPPRDAHLPGTHFYYNNWDFNVLGSIFNHQTESELFKEFKDLIAKPLEMEDFSLDNTWYQFESNKSLHPSYLFRVSARDMARFGQLYLQQGSWEGDQIVPSEWIEESLQAHAIPKGFDVFGYGYLWWVAHQGEWEELGLFSAVGRYGQSIDVIPEKNIVFVHRMNSDDSIFPFYNRVTSSQRLYLLSLILDAKTGEAKETPETVPGIHSTI</sequence>
<dbReference type="InterPro" id="IPR050789">
    <property type="entry name" value="Diverse_Enzym_Activities"/>
</dbReference>
<dbReference type="RefSeq" id="WP_093315643.1">
    <property type="nucleotide sequence ID" value="NZ_FNPV01000018.1"/>
</dbReference>
<evidence type="ECO:0000259" key="1">
    <source>
        <dbReference type="Pfam" id="PF00144"/>
    </source>
</evidence>
<dbReference type="PANTHER" id="PTHR43283">
    <property type="entry name" value="BETA-LACTAMASE-RELATED"/>
    <property type="match status" value="1"/>
</dbReference>